<gene>
    <name evidence="1" type="ORF">FSP39_017478</name>
</gene>
<evidence type="ECO:0000313" key="2">
    <source>
        <dbReference type="Proteomes" id="UP001186944"/>
    </source>
</evidence>
<dbReference type="EMBL" id="VSWD01000008">
    <property type="protein sequence ID" value="KAK3095675.1"/>
    <property type="molecule type" value="Genomic_DNA"/>
</dbReference>
<dbReference type="AlphaFoldDB" id="A0AA88Y9U5"/>
<evidence type="ECO:0000313" key="1">
    <source>
        <dbReference type="EMBL" id="KAK3095675.1"/>
    </source>
</evidence>
<dbReference type="Proteomes" id="UP001186944">
    <property type="component" value="Unassembled WGS sequence"/>
</dbReference>
<protein>
    <submittedName>
        <fullName evidence="1">Uncharacterized protein</fullName>
    </submittedName>
</protein>
<accession>A0AA88Y9U5</accession>
<reference evidence="1" key="1">
    <citation type="submission" date="2019-08" db="EMBL/GenBank/DDBJ databases">
        <title>The improved chromosome-level genome for the pearl oyster Pinctada fucata martensii using PacBio sequencing and Hi-C.</title>
        <authorList>
            <person name="Zheng Z."/>
        </authorList>
    </citation>
    <scope>NUCLEOTIDE SEQUENCE</scope>
    <source>
        <strain evidence="1">ZZ-2019</strain>
        <tissue evidence="1">Adductor muscle</tissue>
    </source>
</reference>
<keyword evidence="2" id="KW-1185">Reference proteome</keyword>
<dbReference type="Pfam" id="PF18907">
    <property type="entry name" value="DUF5662"/>
    <property type="match status" value="1"/>
</dbReference>
<dbReference type="InterPro" id="IPR043721">
    <property type="entry name" value="DUF5662"/>
</dbReference>
<name>A0AA88Y9U5_PINIB</name>
<proteinExistence type="predicted"/>
<comment type="caution">
    <text evidence="1">The sequence shown here is derived from an EMBL/GenBank/DDBJ whole genome shotgun (WGS) entry which is preliminary data.</text>
</comment>
<sequence length="234" mass="27405">MSNGTVEPSDMLQVLLAATPDKRRSEVQGVFNEKGYTEAVGYLWENVLDTESKLEAEHAVGSHDSENKYYKLLVTDFNIKQHFSQVCSHRKFVKKAYFKLRPYLNYMKADDAEKHDLSKFMLAQAVGYTARWVHNTDNASWQTALNHHYCNEPHHPEYYKNKDGVKERMEARYLEESLVDMAGSRWERQLQGREDVSLEDLVDFNPVYLKRYHPEDKEIVLELIKDIQDNPAKQ</sequence>
<organism evidence="1 2">
    <name type="scientific">Pinctada imbricata</name>
    <name type="common">Atlantic pearl-oyster</name>
    <name type="synonym">Pinctada martensii</name>
    <dbReference type="NCBI Taxonomy" id="66713"/>
    <lineage>
        <taxon>Eukaryota</taxon>
        <taxon>Metazoa</taxon>
        <taxon>Spiralia</taxon>
        <taxon>Lophotrochozoa</taxon>
        <taxon>Mollusca</taxon>
        <taxon>Bivalvia</taxon>
        <taxon>Autobranchia</taxon>
        <taxon>Pteriomorphia</taxon>
        <taxon>Pterioida</taxon>
        <taxon>Pterioidea</taxon>
        <taxon>Pteriidae</taxon>
        <taxon>Pinctada</taxon>
    </lineage>
</organism>